<sequence length="457" mass="53090">MRRGAFVGGGWDPRKPPTRLFGKSCCFPKHTCRHANKTRFSVYCCETEEKTVLQVTEKVSNLYNHYPYPPDPILDVPPLGYNWRWHFPTAFAFCSKRKPTSTKIRILDAGCGTGCGTEYLVYLNEDAEVVGMDISEKALATAAKRLSKSVPQSKNRYRFINKSLFDLDDSDGTFDLINCVGVIHHTADPMMALKKLAQRLKPNGILHLFVYGKYGRWEIRLMQRAIRLLLGKEKENWKQGVDIGRKLFSRLPPDNRIRKREEERWSRDNKQDATFADMYVHPQEVDFTIDSLFHMIDSSNLQFLGFSNPQVFDIWRLIGKDEELLVSKVSSLSERERYKLVELLDPDNMTHFEMFLAKETFTKFSWTDQLLRTAKVEVSSCLQGWPSQHLLDKDYRPLTLSTCEYNFMQTAWKWYQETGQHPTVGQVLEQSYLETRDILSLVDRVLILLDPQLEETA</sequence>
<evidence type="ECO:0000259" key="1">
    <source>
        <dbReference type="Pfam" id="PF08242"/>
    </source>
</evidence>
<dbReference type="Pfam" id="PF08242">
    <property type="entry name" value="Methyltransf_12"/>
    <property type="match status" value="1"/>
</dbReference>
<comment type="caution">
    <text evidence="2">The sequence shown here is derived from an EMBL/GenBank/DDBJ whole genome shotgun (WGS) entry which is preliminary data.</text>
</comment>
<dbReference type="EMBL" id="JANCYU010000048">
    <property type="protein sequence ID" value="KAK4527178.1"/>
    <property type="molecule type" value="Genomic_DNA"/>
</dbReference>
<dbReference type="CDD" id="cd02440">
    <property type="entry name" value="AdoMet_MTases"/>
    <property type="match status" value="1"/>
</dbReference>
<proteinExistence type="predicted"/>
<dbReference type="PANTHER" id="PTHR43464:SF91">
    <property type="entry name" value="SLL0487 PROTEIN"/>
    <property type="match status" value="1"/>
</dbReference>
<dbReference type="GO" id="GO:0008168">
    <property type="term" value="F:methyltransferase activity"/>
    <property type="evidence" value="ECO:0007669"/>
    <property type="project" value="TreeGrafter"/>
</dbReference>
<gene>
    <name evidence="2" type="ORF">GAYE_SCF35G5100</name>
</gene>
<dbReference type="PANTHER" id="PTHR43464">
    <property type="entry name" value="METHYLTRANSFERASE"/>
    <property type="match status" value="1"/>
</dbReference>
<dbReference type="InterPro" id="IPR013217">
    <property type="entry name" value="Methyltransf_12"/>
</dbReference>
<dbReference type="AlphaFoldDB" id="A0AAV9IIF8"/>
<dbReference type="Proteomes" id="UP001300502">
    <property type="component" value="Unassembled WGS sequence"/>
</dbReference>
<reference evidence="2 3" key="1">
    <citation type="submission" date="2022-07" db="EMBL/GenBank/DDBJ databases">
        <title>Genome-wide signatures of adaptation to extreme environments.</title>
        <authorList>
            <person name="Cho C.H."/>
            <person name="Yoon H.S."/>
        </authorList>
    </citation>
    <scope>NUCLEOTIDE SEQUENCE [LARGE SCALE GENOMIC DNA]</scope>
    <source>
        <strain evidence="2 3">108.79 E11</strain>
    </source>
</reference>
<feature type="domain" description="Methyltransferase type 12" evidence="1">
    <location>
        <begin position="107"/>
        <end position="206"/>
    </location>
</feature>
<dbReference type="Gene3D" id="3.40.50.150">
    <property type="entry name" value="Vaccinia Virus protein VP39"/>
    <property type="match status" value="1"/>
</dbReference>
<dbReference type="SUPFAM" id="SSF53335">
    <property type="entry name" value="S-adenosyl-L-methionine-dependent methyltransferases"/>
    <property type="match status" value="1"/>
</dbReference>
<evidence type="ECO:0000313" key="2">
    <source>
        <dbReference type="EMBL" id="KAK4527178.1"/>
    </source>
</evidence>
<name>A0AAV9IIF8_9RHOD</name>
<keyword evidence="3" id="KW-1185">Reference proteome</keyword>
<organism evidence="2 3">
    <name type="scientific">Galdieria yellowstonensis</name>
    <dbReference type="NCBI Taxonomy" id="3028027"/>
    <lineage>
        <taxon>Eukaryota</taxon>
        <taxon>Rhodophyta</taxon>
        <taxon>Bangiophyceae</taxon>
        <taxon>Galdieriales</taxon>
        <taxon>Galdieriaceae</taxon>
        <taxon>Galdieria</taxon>
    </lineage>
</organism>
<evidence type="ECO:0000313" key="3">
    <source>
        <dbReference type="Proteomes" id="UP001300502"/>
    </source>
</evidence>
<accession>A0AAV9IIF8</accession>
<dbReference type="InterPro" id="IPR029063">
    <property type="entry name" value="SAM-dependent_MTases_sf"/>
</dbReference>
<protein>
    <recommendedName>
        <fullName evidence="1">Methyltransferase type 12 domain-containing protein</fullName>
    </recommendedName>
</protein>